<evidence type="ECO:0000313" key="3">
    <source>
        <dbReference type="EMBL" id="NEA21299.1"/>
    </source>
</evidence>
<dbReference type="EMBL" id="JAAGLI010000057">
    <property type="protein sequence ID" value="NEA21299.1"/>
    <property type="molecule type" value="Genomic_DNA"/>
</dbReference>
<reference evidence="3 4" key="1">
    <citation type="submission" date="2020-01" db="EMBL/GenBank/DDBJ databases">
        <title>Insect and environment-associated Actinomycetes.</title>
        <authorList>
            <person name="Currrie C."/>
            <person name="Chevrette M."/>
            <person name="Carlson C."/>
            <person name="Stubbendieck R."/>
            <person name="Wendt-Pienkowski E."/>
        </authorList>
    </citation>
    <scope>NUCLEOTIDE SEQUENCE [LARGE SCALE GENOMIC DNA]</scope>
    <source>
        <strain evidence="3 4">SID10258</strain>
    </source>
</reference>
<dbReference type="RefSeq" id="WP_163052953.1">
    <property type="nucleotide sequence ID" value="NZ_JAAGLI010000057.1"/>
</dbReference>
<evidence type="ECO:0000313" key="4">
    <source>
        <dbReference type="Proteomes" id="UP000475532"/>
    </source>
</evidence>
<protein>
    <submittedName>
        <fullName evidence="3">YcxB family protein</fullName>
    </submittedName>
</protein>
<proteinExistence type="predicted"/>
<dbReference type="InterPro" id="IPR025588">
    <property type="entry name" value="YcxB-like_C"/>
</dbReference>
<keyword evidence="1" id="KW-0472">Membrane</keyword>
<feature type="transmembrane region" description="Helical" evidence="1">
    <location>
        <begin position="54"/>
        <end position="71"/>
    </location>
</feature>
<gene>
    <name evidence="3" type="ORF">G3I70_02135</name>
</gene>
<dbReference type="Pfam" id="PF14317">
    <property type="entry name" value="YcxB"/>
    <property type="match status" value="1"/>
</dbReference>
<organism evidence="3 4">
    <name type="scientific">Actinomadura bangladeshensis</name>
    <dbReference type="NCBI Taxonomy" id="453573"/>
    <lineage>
        <taxon>Bacteria</taxon>
        <taxon>Bacillati</taxon>
        <taxon>Actinomycetota</taxon>
        <taxon>Actinomycetes</taxon>
        <taxon>Streptosporangiales</taxon>
        <taxon>Thermomonosporaceae</taxon>
        <taxon>Actinomadura</taxon>
    </lineage>
</organism>
<evidence type="ECO:0000256" key="1">
    <source>
        <dbReference type="SAM" id="Phobius"/>
    </source>
</evidence>
<feature type="domain" description="YcxB-like C-terminal" evidence="2">
    <location>
        <begin position="90"/>
        <end position="149"/>
    </location>
</feature>
<comment type="caution">
    <text evidence="3">The sequence shown here is derived from an EMBL/GenBank/DDBJ whole genome shotgun (WGS) entry which is preliminary data.</text>
</comment>
<evidence type="ECO:0000259" key="2">
    <source>
        <dbReference type="Pfam" id="PF14317"/>
    </source>
</evidence>
<feature type="transmembrane region" description="Helical" evidence="1">
    <location>
        <begin position="28"/>
        <end position="48"/>
    </location>
</feature>
<keyword evidence="1" id="KW-0812">Transmembrane</keyword>
<sequence>MDITIRYEPAPDEVARAFRLGLRSQLNAIYAVVASVLIVGAAVCFAVGDAGLAIALLVGSVLGPLAGSFWLRRRVRHQLAFLCVPTTVRITDDGYECRTDTSTTMMRWSMFSKVMTTEEFWLLYQSKYPAAFLPKGAFDAAQQAEIDGLLSTRLSV</sequence>
<accession>A0A6L9Q7A2</accession>
<name>A0A6L9Q7A2_9ACTN</name>
<dbReference type="AlphaFoldDB" id="A0A6L9Q7A2"/>
<dbReference type="Proteomes" id="UP000475532">
    <property type="component" value="Unassembled WGS sequence"/>
</dbReference>
<keyword evidence="1" id="KW-1133">Transmembrane helix</keyword>